<dbReference type="Gene3D" id="3.55.50.30">
    <property type="match status" value="1"/>
</dbReference>
<keyword evidence="1" id="KW-1133">Transmembrane helix</keyword>
<accession>A0A1I3LGW5</accession>
<dbReference type="AlphaFoldDB" id="A0A1I3LGW5"/>
<evidence type="ECO:0000313" key="5">
    <source>
        <dbReference type="Proteomes" id="UP000198670"/>
    </source>
</evidence>
<evidence type="ECO:0000313" key="4">
    <source>
        <dbReference type="EMBL" id="SFI83971.1"/>
    </source>
</evidence>
<reference evidence="4 5" key="1">
    <citation type="submission" date="2016-10" db="EMBL/GenBank/DDBJ databases">
        <authorList>
            <person name="de Groot N.N."/>
        </authorList>
    </citation>
    <scope>NUCLEOTIDE SEQUENCE [LARGE SCALE GENOMIC DNA]</scope>
    <source>
        <strain evidence="4 5">RK1</strain>
    </source>
</reference>
<organism evidence="4 5">
    <name type="scientific">Parapedobacter indicus</name>
    <dbReference type="NCBI Taxonomy" id="1477437"/>
    <lineage>
        <taxon>Bacteria</taxon>
        <taxon>Pseudomonadati</taxon>
        <taxon>Bacteroidota</taxon>
        <taxon>Sphingobacteriia</taxon>
        <taxon>Sphingobacteriales</taxon>
        <taxon>Sphingobacteriaceae</taxon>
        <taxon>Parapedobacter</taxon>
    </lineage>
</organism>
<feature type="domain" description="FecR protein" evidence="2">
    <location>
        <begin position="187"/>
        <end position="282"/>
    </location>
</feature>
<sequence>MCVYRTYVDSIIKIDLENMMTKDAYMALYEKYVAGQCTADEIRLLETYRDAFELTDTPWDEAAMGNQTQVRHRIRKRLFHQITSRRIRWYNYAAAAVLLIGITVFIGLNIRQELANSTLAMQESIQPGSNKALLTLEDGTQVELDQADGAQLAGHGSGAIRKLDDGLLVYGDPSRAETNPSANQTHTIRTPRGGQFKIELADGTTAWLNADSYIRFPLEFNSNERLVEVSGEVFFDVEKQADKPFVVRCDGQTIHVLGTSFVVTSYPDEKEQQTALLEGKVRVSIEAQNYQLSPGQRTVFDKHQKQVRKEPFDPEEAIAWKAGYFLFNAEPVESVMRKIARWYDIEVSYQGNMHDKQFSGSMSRFDQIQDVLNLLALTGTVNFKIDGRRVIVME</sequence>
<dbReference type="PANTHER" id="PTHR30273">
    <property type="entry name" value="PERIPLASMIC SIGNAL SENSOR AND SIGMA FACTOR ACTIVATOR FECR-RELATED"/>
    <property type="match status" value="1"/>
</dbReference>
<dbReference type="PANTHER" id="PTHR30273:SF2">
    <property type="entry name" value="PROTEIN FECR"/>
    <property type="match status" value="1"/>
</dbReference>
<dbReference type="GO" id="GO:0016989">
    <property type="term" value="F:sigma factor antagonist activity"/>
    <property type="evidence" value="ECO:0007669"/>
    <property type="project" value="TreeGrafter"/>
</dbReference>
<dbReference type="InterPro" id="IPR032508">
    <property type="entry name" value="FecR_C"/>
</dbReference>
<keyword evidence="1" id="KW-0472">Membrane</keyword>
<dbReference type="InterPro" id="IPR006860">
    <property type="entry name" value="FecR"/>
</dbReference>
<feature type="domain" description="Protein FecR C-terminal" evidence="3">
    <location>
        <begin position="324"/>
        <end position="392"/>
    </location>
</feature>
<dbReference type="Pfam" id="PF16344">
    <property type="entry name" value="FecR_C"/>
    <property type="match status" value="1"/>
</dbReference>
<gene>
    <name evidence="4" type="ORF">SAMN05444682_10624</name>
</gene>
<proteinExistence type="predicted"/>
<evidence type="ECO:0000256" key="1">
    <source>
        <dbReference type="SAM" id="Phobius"/>
    </source>
</evidence>
<evidence type="ECO:0000259" key="3">
    <source>
        <dbReference type="Pfam" id="PF16344"/>
    </source>
</evidence>
<dbReference type="Proteomes" id="UP000198670">
    <property type="component" value="Unassembled WGS sequence"/>
</dbReference>
<protein>
    <submittedName>
        <fullName evidence="4">FecR family protein</fullName>
    </submittedName>
</protein>
<feature type="transmembrane region" description="Helical" evidence="1">
    <location>
        <begin position="89"/>
        <end position="108"/>
    </location>
</feature>
<name>A0A1I3LGW5_9SPHI</name>
<dbReference type="Gene3D" id="2.60.120.1440">
    <property type="match status" value="1"/>
</dbReference>
<keyword evidence="1" id="KW-0812">Transmembrane</keyword>
<dbReference type="STRING" id="1477437.SAMN05444682_10624"/>
<dbReference type="EMBL" id="FOQO01000006">
    <property type="protein sequence ID" value="SFI83971.1"/>
    <property type="molecule type" value="Genomic_DNA"/>
</dbReference>
<dbReference type="InterPro" id="IPR012373">
    <property type="entry name" value="Ferrdict_sens_TM"/>
</dbReference>
<dbReference type="Pfam" id="PF04773">
    <property type="entry name" value="FecR"/>
    <property type="match status" value="1"/>
</dbReference>
<keyword evidence="5" id="KW-1185">Reference proteome</keyword>
<evidence type="ECO:0000259" key="2">
    <source>
        <dbReference type="Pfam" id="PF04773"/>
    </source>
</evidence>